<evidence type="ECO:0000256" key="2">
    <source>
        <dbReference type="SAM" id="MobiDB-lite"/>
    </source>
</evidence>
<dbReference type="GO" id="GO:0006310">
    <property type="term" value="P:DNA recombination"/>
    <property type="evidence" value="ECO:0007669"/>
    <property type="project" value="UniProtKB-KW"/>
</dbReference>
<accession>A0A2U8VU02</accession>
<dbReference type="InterPro" id="IPR002104">
    <property type="entry name" value="Integrase_catalytic"/>
</dbReference>
<proteinExistence type="predicted"/>
<gene>
    <name evidence="4" type="ORF">DK427_13300</name>
</gene>
<dbReference type="InterPro" id="IPR013762">
    <property type="entry name" value="Integrase-like_cat_sf"/>
</dbReference>
<feature type="region of interest" description="Disordered" evidence="2">
    <location>
        <begin position="123"/>
        <end position="142"/>
    </location>
</feature>
<dbReference type="AlphaFoldDB" id="A0A2U8VU02"/>
<organism evidence="4 5">
    <name type="scientific">Methylobacterium radiodurans</name>
    <dbReference type="NCBI Taxonomy" id="2202828"/>
    <lineage>
        <taxon>Bacteria</taxon>
        <taxon>Pseudomonadati</taxon>
        <taxon>Pseudomonadota</taxon>
        <taxon>Alphaproteobacteria</taxon>
        <taxon>Hyphomicrobiales</taxon>
        <taxon>Methylobacteriaceae</taxon>
        <taxon>Methylobacterium</taxon>
    </lineage>
</organism>
<dbReference type="GO" id="GO:0003677">
    <property type="term" value="F:DNA binding"/>
    <property type="evidence" value="ECO:0007669"/>
    <property type="project" value="InterPro"/>
</dbReference>
<evidence type="ECO:0000313" key="4">
    <source>
        <dbReference type="EMBL" id="AWN36586.1"/>
    </source>
</evidence>
<dbReference type="Proteomes" id="UP000246058">
    <property type="component" value="Chromosome"/>
</dbReference>
<protein>
    <recommendedName>
        <fullName evidence="3">Tyr recombinase domain-containing protein</fullName>
    </recommendedName>
</protein>
<evidence type="ECO:0000259" key="3">
    <source>
        <dbReference type="Pfam" id="PF00589"/>
    </source>
</evidence>
<dbReference type="InterPro" id="IPR011010">
    <property type="entry name" value="DNA_brk_join_enz"/>
</dbReference>
<sequence length="142" mass="14904">MRRAGGVGARLSEQASPQVRQAARPADHPRGGGAAADRGGKPPGGGVHLPVPADPDLCPFKDGAGEGVRYPITARGLATYMRRAIEKAGIKDLRPMHDVRHAAALTLRATGNLRLVQNLLGHHRQLRPDNAGRHPGTDGQSG</sequence>
<dbReference type="Pfam" id="PF00589">
    <property type="entry name" value="Phage_integrase"/>
    <property type="match status" value="1"/>
</dbReference>
<dbReference type="Gene3D" id="1.10.443.10">
    <property type="entry name" value="Intergrase catalytic core"/>
    <property type="match status" value="1"/>
</dbReference>
<evidence type="ECO:0000313" key="5">
    <source>
        <dbReference type="Proteomes" id="UP000246058"/>
    </source>
</evidence>
<keyword evidence="5" id="KW-1185">Reference proteome</keyword>
<feature type="region of interest" description="Disordered" evidence="2">
    <location>
        <begin position="1"/>
        <end position="54"/>
    </location>
</feature>
<evidence type="ECO:0000256" key="1">
    <source>
        <dbReference type="ARBA" id="ARBA00023172"/>
    </source>
</evidence>
<dbReference type="GO" id="GO:0015074">
    <property type="term" value="P:DNA integration"/>
    <property type="evidence" value="ECO:0007669"/>
    <property type="project" value="InterPro"/>
</dbReference>
<reference evidence="4 5" key="1">
    <citation type="submission" date="2018-05" db="EMBL/GenBank/DDBJ databases">
        <title>Complete Genome Sequence of Methylobacterium sp. 17Sr1-43.</title>
        <authorList>
            <person name="Srinivasan S."/>
        </authorList>
    </citation>
    <scope>NUCLEOTIDE SEQUENCE [LARGE SCALE GENOMIC DNA]</scope>
    <source>
        <strain evidence="4 5">17Sr1-43</strain>
    </source>
</reference>
<feature type="compositionally biased region" description="Basic and acidic residues" evidence="2">
    <location>
        <begin position="126"/>
        <end position="136"/>
    </location>
</feature>
<keyword evidence="1" id="KW-0233">DNA recombination</keyword>
<dbReference type="OrthoDB" id="7615137at2"/>
<dbReference type="EMBL" id="CP029551">
    <property type="protein sequence ID" value="AWN36586.1"/>
    <property type="molecule type" value="Genomic_DNA"/>
</dbReference>
<dbReference type="SUPFAM" id="SSF56349">
    <property type="entry name" value="DNA breaking-rejoining enzymes"/>
    <property type="match status" value="1"/>
</dbReference>
<name>A0A2U8VU02_9HYPH</name>
<dbReference type="KEGG" id="meti:DK427_13300"/>
<feature type="domain" description="Tyr recombinase" evidence="3">
    <location>
        <begin position="70"/>
        <end position="123"/>
    </location>
</feature>